<evidence type="ECO:0000313" key="1">
    <source>
        <dbReference type="EMBL" id="PZP54622.1"/>
    </source>
</evidence>
<proteinExistence type="predicted"/>
<dbReference type="AlphaFoldDB" id="A0A2W5HG92"/>
<protein>
    <recommendedName>
        <fullName evidence="3">N-acetyltransferase domain-containing protein</fullName>
    </recommendedName>
</protein>
<name>A0A2W5HG92_9BACT</name>
<comment type="caution">
    <text evidence="1">The sequence shown here is derived from an EMBL/GenBank/DDBJ whole genome shotgun (WGS) entry which is preliminary data.</text>
</comment>
<accession>A0A2W5HG92</accession>
<sequence>MFSFKSRECVRINLDNADHEALFHQAYHEILVPEFPIDSERASLELMESQLRADFETDILKGIVFVAGQDLFDENNRKIDNISTGLYFPKTQVSLLGYNATALDAREQGLGRGMVDLRLQAFQALAQSQGKKLRLMAMEINNPDKVSIEIDPKVFERVKLFTGWGAIKIPVDYVQPSLGEGQPSCDLTDLYYYLINGEHPQASAVIDLIEGLTLYSGVNPNQSPEYLIAKDQLETLYCKSGLPLNAPLNLLALPDIKCGFDVA</sequence>
<gene>
    <name evidence="1" type="ORF">DI586_09345</name>
</gene>
<dbReference type="EMBL" id="QFOT01000122">
    <property type="protein sequence ID" value="PZP54622.1"/>
    <property type="molecule type" value="Genomic_DNA"/>
</dbReference>
<organism evidence="1 2">
    <name type="scientific">Micavibrio aeruginosavorus</name>
    <dbReference type="NCBI Taxonomy" id="349221"/>
    <lineage>
        <taxon>Bacteria</taxon>
        <taxon>Pseudomonadati</taxon>
        <taxon>Bdellovibrionota</taxon>
        <taxon>Bdellovibrionia</taxon>
        <taxon>Bdellovibrionales</taxon>
        <taxon>Pseudobdellovibrionaceae</taxon>
        <taxon>Micavibrio</taxon>
    </lineage>
</organism>
<reference evidence="1 2" key="1">
    <citation type="submission" date="2017-08" db="EMBL/GenBank/DDBJ databases">
        <title>Infants hospitalized years apart are colonized by the same room-sourced microbial strains.</title>
        <authorList>
            <person name="Brooks B."/>
            <person name="Olm M.R."/>
            <person name="Firek B.A."/>
            <person name="Baker R."/>
            <person name="Thomas B.C."/>
            <person name="Morowitz M.J."/>
            <person name="Banfield J.F."/>
        </authorList>
    </citation>
    <scope>NUCLEOTIDE SEQUENCE [LARGE SCALE GENOMIC DNA]</scope>
    <source>
        <strain evidence="1">S2_006_000_R2_64</strain>
    </source>
</reference>
<dbReference type="Proteomes" id="UP000249739">
    <property type="component" value="Unassembled WGS sequence"/>
</dbReference>
<evidence type="ECO:0000313" key="2">
    <source>
        <dbReference type="Proteomes" id="UP000249739"/>
    </source>
</evidence>
<evidence type="ECO:0008006" key="3">
    <source>
        <dbReference type="Google" id="ProtNLM"/>
    </source>
</evidence>